<accession>A0A158HCZ3</accession>
<dbReference type="Proteomes" id="UP000054683">
    <property type="component" value="Unassembled WGS sequence"/>
</dbReference>
<dbReference type="AlphaFoldDB" id="A0A158HCZ3"/>
<dbReference type="EMBL" id="FCOK02000028">
    <property type="protein sequence ID" value="SAL41821.1"/>
    <property type="molecule type" value="Genomic_DNA"/>
</dbReference>
<proteinExistence type="predicted"/>
<evidence type="ECO:0000313" key="2">
    <source>
        <dbReference type="Proteomes" id="UP000054683"/>
    </source>
</evidence>
<name>A0A158HCZ3_9BURK</name>
<evidence type="ECO:0000313" key="1">
    <source>
        <dbReference type="EMBL" id="SAL41821.1"/>
    </source>
</evidence>
<sequence length="63" mass="6766">MQYSSMKTALGRNKLIAICYGRNSGALTKARAGSAKLALLACGSNTRYHAANPQPDTWIDHCP</sequence>
<organism evidence="1 2">
    <name type="scientific">Caballeronia udeis</name>
    <dbReference type="NCBI Taxonomy" id="1232866"/>
    <lineage>
        <taxon>Bacteria</taxon>
        <taxon>Pseudomonadati</taxon>
        <taxon>Pseudomonadota</taxon>
        <taxon>Betaproteobacteria</taxon>
        <taxon>Burkholderiales</taxon>
        <taxon>Burkholderiaceae</taxon>
        <taxon>Caballeronia</taxon>
    </lineage>
</organism>
<reference evidence="1 2" key="1">
    <citation type="submission" date="2016-01" db="EMBL/GenBank/DDBJ databases">
        <authorList>
            <person name="Oliw E.H."/>
        </authorList>
    </citation>
    <scope>NUCLEOTIDE SEQUENCE [LARGE SCALE GENOMIC DNA]</scope>
    <source>
        <strain evidence="1">LMG 27134</strain>
    </source>
</reference>
<protein>
    <submittedName>
        <fullName evidence="1">Uncharacterized protein</fullName>
    </submittedName>
</protein>
<gene>
    <name evidence="1" type="ORF">AWB69_04230</name>
</gene>